<dbReference type="InterPro" id="IPR027417">
    <property type="entry name" value="P-loop_NTPase"/>
</dbReference>
<keyword evidence="2" id="KW-1185">Reference proteome</keyword>
<sequence length="549" mass="64382">MSQKAKKDFIFKKHMSIGEVDAENDQKFLKNCFVDNGDYEVLEDTESPQSIIVGRTGVGKSALISHLINNSQHKIIEIEPEELALKHISNSTILTFFESLGVNLDIFYNLLWQHTFAVELIKSRYSITDESQKRTFFTKIEQLISGNIRKKEALDYLENWGESFWVSTELRIKEFTEKLESSLKAGLKTKLGNIDLSSDSTNKLTEEQKSEIIHYGKKVVNDVQIKKLSKIINLLADDIFNDPQRKYFIVIDRLDEKWVEDDLRYKLIRALIESIKKFRKIETVKIIITLRKDLLGRVIEKTRDSGFQLEKYKTLFLNIGWDKSQLYQLIDKRINKLLKYKYISSEVSFEDVFPSRMDKVSALDYILDRTLLRPRDAVMFINECLSEAQNKTEITSSIIKSAEKSYSLERKESLEYEWFVEHKHLKVYIDILHDRKKNFKVSEIKKEELEQIILQISEDKSAYADDVITTSQLYLNSEYPQNDTYLRMLKQKLLFTLYKVGIIGIKTTGTSSVKWIHDKTQDITYQKIENSSVIYIHKMLWRTLAIDTR</sequence>
<reference evidence="1 2" key="2">
    <citation type="journal article" date="2022" name="Mar. Drugs">
        <title>Bioassay-Guided Fractionation Leads to the Detection of Cholic Acid Generated by the Rare Thalassomonas sp.</title>
        <authorList>
            <person name="Pheiffer F."/>
            <person name="Schneider Y.K."/>
            <person name="Hansen E.H."/>
            <person name="Andersen J.H."/>
            <person name="Isaksson J."/>
            <person name="Busche T."/>
            <person name="R C."/>
            <person name="Kalinowski J."/>
            <person name="Zyl L.V."/>
            <person name="Trindade M."/>
        </authorList>
    </citation>
    <scope>NUCLEOTIDE SEQUENCE [LARGE SCALE GENOMIC DNA]</scope>
    <source>
        <strain evidence="1 2">XOM25</strain>
    </source>
</reference>
<dbReference type="AlphaFoldDB" id="A0AAE9YZM9"/>
<protein>
    <submittedName>
        <fullName evidence="1">DNA repair ATPase</fullName>
    </submittedName>
</protein>
<evidence type="ECO:0000313" key="2">
    <source>
        <dbReference type="Proteomes" id="UP000032352"/>
    </source>
</evidence>
<dbReference type="KEGG" id="tvd:SG34_022490"/>
<evidence type="ECO:0000313" key="1">
    <source>
        <dbReference type="EMBL" id="WDE04101.1"/>
    </source>
</evidence>
<proteinExistence type="predicted"/>
<organism evidence="1 2">
    <name type="scientific">Thalassomonas viridans</name>
    <dbReference type="NCBI Taxonomy" id="137584"/>
    <lineage>
        <taxon>Bacteria</taxon>
        <taxon>Pseudomonadati</taxon>
        <taxon>Pseudomonadota</taxon>
        <taxon>Gammaproteobacteria</taxon>
        <taxon>Alteromonadales</taxon>
        <taxon>Colwelliaceae</taxon>
        <taxon>Thalassomonas</taxon>
    </lineage>
</organism>
<gene>
    <name evidence="1" type="ORF">SG34_022490</name>
</gene>
<dbReference type="NCBIfam" id="NF047389">
    <property type="entry name" value="ATPase_Sll1717"/>
    <property type="match status" value="1"/>
</dbReference>
<name>A0AAE9YZM9_9GAMM</name>
<dbReference type="EMBL" id="CP059733">
    <property type="protein sequence ID" value="WDE04101.1"/>
    <property type="molecule type" value="Genomic_DNA"/>
</dbReference>
<dbReference type="RefSeq" id="WP_274038389.1">
    <property type="nucleotide sequence ID" value="NZ_CP059733.1"/>
</dbReference>
<reference evidence="1 2" key="1">
    <citation type="journal article" date="2015" name="Genome Announc.">
        <title>Draft Genome Sequences of Marine Isolates of Thalassomonas viridans and Thalassomonas actiniarum.</title>
        <authorList>
            <person name="Olonade I."/>
            <person name="van Zyl L.J."/>
            <person name="Trindade M."/>
        </authorList>
    </citation>
    <scope>NUCLEOTIDE SEQUENCE [LARGE SCALE GENOMIC DNA]</scope>
    <source>
        <strain evidence="1 2">XOM25</strain>
    </source>
</reference>
<dbReference type="Proteomes" id="UP000032352">
    <property type="component" value="Chromosome"/>
</dbReference>
<dbReference type="SUPFAM" id="SSF52540">
    <property type="entry name" value="P-loop containing nucleoside triphosphate hydrolases"/>
    <property type="match status" value="1"/>
</dbReference>
<accession>A0AAE9YZM9</accession>
<dbReference type="InterPro" id="IPR059206">
    <property type="entry name" value="Sll1717-like"/>
</dbReference>